<organism evidence="10 11">
    <name type="scientific">Kosakonia oryzendophytica</name>
    <dbReference type="NCBI Taxonomy" id="1005665"/>
    <lineage>
        <taxon>Bacteria</taxon>
        <taxon>Pseudomonadati</taxon>
        <taxon>Pseudomonadota</taxon>
        <taxon>Gammaproteobacteria</taxon>
        <taxon>Enterobacterales</taxon>
        <taxon>Enterobacteriaceae</taxon>
        <taxon>Kosakonia</taxon>
    </lineage>
</organism>
<dbReference type="RefSeq" id="WP_061493347.1">
    <property type="nucleotide sequence ID" value="NZ_CP115659.1"/>
</dbReference>
<protein>
    <submittedName>
        <fullName evidence="10">Alkaline phosphatase isozyme conversion protein</fullName>
    </submittedName>
</protein>
<evidence type="ECO:0000256" key="6">
    <source>
        <dbReference type="ARBA" id="ARBA00022833"/>
    </source>
</evidence>
<dbReference type="InterPro" id="IPR007484">
    <property type="entry name" value="Peptidase_M28"/>
</dbReference>
<dbReference type="GO" id="GO:0006508">
    <property type="term" value="P:proteolysis"/>
    <property type="evidence" value="ECO:0007669"/>
    <property type="project" value="UniProtKB-KW"/>
</dbReference>
<dbReference type="InterPro" id="IPR045175">
    <property type="entry name" value="M28_fam"/>
</dbReference>
<reference evidence="11" key="1">
    <citation type="submission" date="2016-08" db="EMBL/GenBank/DDBJ databases">
        <authorList>
            <person name="Varghese N."/>
            <person name="Submissions Spin"/>
        </authorList>
    </citation>
    <scope>NUCLEOTIDE SEQUENCE [LARGE SCALE GENOMIC DNA]</scope>
    <source>
        <strain evidence="11">REICA_082</strain>
    </source>
</reference>
<evidence type="ECO:0000256" key="4">
    <source>
        <dbReference type="ARBA" id="ARBA00022729"/>
    </source>
</evidence>
<evidence type="ECO:0000256" key="1">
    <source>
        <dbReference type="ARBA" id="ARBA00022438"/>
    </source>
</evidence>
<keyword evidence="5" id="KW-0378">Hydrolase</keyword>
<dbReference type="OrthoDB" id="9762302at2"/>
<keyword evidence="3" id="KW-0479">Metal-binding</keyword>
<feature type="domain" description="Peptidase M28" evidence="9">
    <location>
        <begin position="100"/>
        <end position="327"/>
    </location>
</feature>
<dbReference type="Proteomes" id="UP000198975">
    <property type="component" value="Unassembled WGS sequence"/>
</dbReference>
<evidence type="ECO:0000256" key="8">
    <source>
        <dbReference type="SAM" id="SignalP"/>
    </source>
</evidence>
<evidence type="ECO:0000256" key="5">
    <source>
        <dbReference type="ARBA" id="ARBA00022801"/>
    </source>
</evidence>
<keyword evidence="4 8" id="KW-0732">Signal</keyword>
<feature type="signal peptide" evidence="8">
    <location>
        <begin position="1"/>
        <end position="24"/>
    </location>
</feature>
<dbReference type="PANTHER" id="PTHR12147:SF56">
    <property type="entry name" value="AMINOPEPTIDASE YDR415C-RELATED"/>
    <property type="match status" value="1"/>
</dbReference>
<keyword evidence="2" id="KW-0645">Protease</keyword>
<dbReference type="GO" id="GO:0004177">
    <property type="term" value="F:aminopeptidase activity"/>
    <property type="evidence" value="ECO:0007669"/>
    <property type="project" value="UniProtKB-KW"/>
</dbReference>
<accession>A0A1C4CP13</accession>
<gene>
    <name evidence="10" type="ORF">GA0061071_108107</name>
</gene>
<keyword evidence="6" id="KW-0862">Zinc</keyword>
<evidence type="ECO:0000259" key="9">
    <source>
        <dbReference type="Pfam" id="PF04389"/>
    </source>
</evidence>
<dbReference type="Pfam" id="PF04389">
    <property type="entry name" value="Peptidase_M28"/>
    <property type="match status" value="1"/>
</dbReference>
<dbReference type="NCBIfam" id="NF007568">
    <property type="entry name" value="PRK10199.1"/>
    <property type="match status" value="1"/>
</dbReference>
<keyword evidence="1" id="KW-0031">Aminopeptidase</keyword>
<dbReference type="GO" id="GO:0046872">
    <property type="term" value="F:metal ion binding"/>
    <property type="evidence" value="ECO:0007669"/>
    <property type="project" value="UniProtKB-KW"/>
</dbReference>
<feature type="region of interest" description="Disordered" evidence="7">
    <location>
        <begin position="284"/>
        <end position="308"/>
    </location>
</feature>
<evidence type="ECO:0000256" key="3">
    <source>
        <dbReference type="ARBA" id="ARBA00022723"/>
    </source>
</evidence>
<keyword evidence="11" id="KW-1185">Reference proteome</keyword>
<evidence type="ECO:0000313" key="11">
    <source>
        <dbReference type="Proteomes" id="UP000198975"/>
    </source>
</evidence>
<evidence type="ECO:0000256" key="7">
    <source>
        <dbReference type="SAM" id="MobiDB-lite"/>
    </source>
</evidence>
<evidence type="ECO:0000256" key="2">
    <source>
        <dbReference type="ARBA" id="ARBA00022670"/>
    </source>
</evidence>
<dbReference type="EMBL" id="FMAY01000008">
    <property type="protein sequence ID" value="SCC20769.1"/>
    <property type="molecule type" value="Genomic_DNA"/>
</dbReference>
<name>A0A1C4CP13_9ENTR</name>
<proteinExistence type="predicted"/>
<dbReference type="Gene3D" id="3.40.630.10">
    <property type="entry name" value="Zn peptidases"/>
    <property type="match status" value="1"/>
</dbReference>
<evidence type="ECO:0000313" key="10">
    <source>
        <dbReference type="EMBL" id="SCC20769.1"/>
    </source>
</evidence>
<dbReference type="SUPFAM" id="SSF53187">
    <property type="entry name" value="Zn-dependent exopeptidases"/>
    <property type="match status" value="1"/>
</dbReference>
<dbReference type="AlphaFoldDB" id="A0A1C4CP13"/>
<dbReference type="FunFam" id="3.40.630.10:FF:000038">
    <property type="entry name" value="Alkaline phosphatase isozyme conversion"/>
    <property type="match status" value="1"/>
</dbReference>
<dbReference type="PANTHER" id="PTHR12147">
    <property type="entry name" value="METALLOPEPTIDASE M28 FAMILY MEMBER"/>
    <property type="match status" value="1"/>
</dbReference>
<feature type="chain" id="PRO_5008690022" evidence="8">
    <location>
        <begin position="25"/>
        <end position="346"/>
    </location>
</feature>
<sequence>MFSALRHRTAALALGVCFILPAHARPSQPGEFANEQARHIATLFPGRMTGTPAEMLSADYLQQQFMQMGYESNIRKFKTRYSYTAKDKQQSWQNVTGSTVIAAHEGKSPLQIIIMAHLDTYAPRSDADVDNNLGGLTLQGIDDNAASLGVMLELAQALKQVPTQYSIRFIATSGEEEGKLGAQNLLDRMSEAEKKHTLLVINLNNLIVGDKLYFNSGKNTPASVRKLTRDRALALARTQGILAMSNPGLNASYPKGTSCCNDAEVFDKAGIPVLSVEATNWSLGNKDGEQQRAKSKTFPDGVSHHNPRLDNQQYIDRALPGRIERRSRDVMRIMLPLVKELAKAGK</sequence>
<dbReference type="GO" id="GO:0008235">
    <property type="term" value="F:metalloexopeptidase activity"/>
    <property type="evidence" value="ECO:0007669"/>
    <property type="project" value="InterPro"/>
</dbReference>